<accession>V8QSQ0</accession>
<dbReference type="STRING" id="1424334.W822_07290"/>
<dbReference type="EMBL" id="AYXT01000009">
    <property type="protein sequence ID" value="ETF02652.1"/>
    <property type="molecule type" value="Genomic_DNA"/>
</dbReference>
<evidence type="ECO:0000256" key="1">
    <source>
        <dbReference type="ARBA" id="ARBA00023267"/>
    </source>
</evidence>
<dbReference type="PANTHER" id="PTHR45266:SF3">
    <property type="entry name" value="OXALOACETATE DECARBOXYLASE ALPHA CHAIN"/>
    <property type="match status" value="1"/>
</dbReference>
<dbReference type="SUPFAM" id="SSF51230">
    <property type="entry name" value="Single hybrid motif"/>
    <property type="match status" value="1"/>
</dbReference>
<gene>
    <name evidence="3" type="ORF">W822_07290</name>
</gene>
<proteinExistence type="predicted"/>
<sequence length="73" mass="8060">MSEIEINSPVTGTVWKVERAVGDQVREGDVIMILESMKMEIPVEAETSGTLERIDVVPEDSVNEGQRLCVVKS</sequence>
<evidence type="ECO:0000313" key="3">
    <source>
        <dbReference type="EMBL" id="ETF02652.1"/>
    </source>
</evidence>
<protein>
    <submittedName>
        <fullName evidence="3">Biotin protein</fullName>
    </submittedName>
</protein>
<comment type="caution">
    <text evidence="3">The sequence shown here is derived from an EMBL/GenBank/DDBJ whole genome shotgun (WGS) entry which is preliminary data.</text>
</comment>
<evidence type="ECO:0000259" key="2">
    <source>
        <dbReference type="PROSITE" id="PS50968"/>
    </source>
</evidence>
<dbReference type="Gene3D" id="2.40.50.100">
    <property type="match status" value="1"/>
</dbReference>
<dbReference type="PANTHER" id="PTHR45266">
    <property type="entry name" value="OXALOACETATE DECARBOXYLASE ALPHA CHAIN"/>
    <property type="match status" value="1"/>
</dbReference>
<dbReference type="InterPro" id="IPR050709">
    <property type="entry name" value="Biotin_Carboxyl_Carrier/Decarb"/>
</dbReference>
<dbReference type="Proteomes" id="UP000018733">
    <property type="component" value="Unassembled WGS sequence"/>
</dbReference>
<dbReference type="eggNOG" id="COG1038">
    <property type="taxonomic scope" value="Bacteria"/>
</dbReference>
<dbReference type="CDD" id="cd06850">
    <property type="entry name" value="biotinyl_domain"/>
    <property type="match status" value="1"/>
</dbReference>
<dbReference type="AlphaFoldDB" id="V8QSQ0"/>
<keyword evidence="4" id="KW-1185">Reference proteome</keyword>
<dbReference type="HOGENOM" id="CLU_016733_9_1_4"/>
<reference evidence="3 4" key="1">
    <citation type="journal article" date="2014" name="Genome Announc.">
        <title>Draft Genome Sequence of Advenella kashmirensis Strain W13003, a Polycyclic Aromatic Hydrocarbon-Degrading Bacterium.</title>
        <authorList>
            <person name="Wang X."/>
            <person name="Jin D."/>
            <person name="Zhou L."/>
            <person name="Wu L."/>
            <person name="An W."/>
            <person name="Zhao L."/>
        </authorList>
    </citation>
    <scope>NUCLEOTIDE SEQUENCE [LARGE SCALE GENOMIC DNA]</scope>
    <source>
        <strain evidence="3 4">W13003</strain>
    </source>
</reference>
<dbReference type="PROSITE" id="PS50968">
    <property type="entry name" value="BIOTINYL_LIPOYL"/>
    <property type="match status" value="1"/>
</dbReference>
<dbReference type="RefSeq" id="WP_024004438.1">
    <property type="nucleotide sequence ID" value="NZ_KI650979.1"/>
</dbReference>
<name>V8QSQ0_9BURK</name>
<feature type="domain" description="Lipoyl-binding" evidence="2">
    <location>
        <begin position="1"/>
        <end position="72"/>
    </location>
</feature>
<evidence type="ECO:0000313" key="4">
    <source>
        <dbReference type="Proteomes" id="UP000018733"/>
    </source>
</evidence>
<dbReference type="Pfam" id="PF00364">
    <property type="entry name" value="Biotin_lipoyl"/>
    <property type="match status" value="1"/>
</dbReference>
<keyword evidence="1" id="KW-0092">Biotin</keyword>
<dbReference type="OrthoDB" id="9760256at2"/>
<organism evidence="3 4">
    <name type="scientific">Advenella kashmirensis W13003</name>
    <dbReference type="NCBI Taxonomy" id="1424334"/>
    <lineage>
        <taxon>Bacteria</taxon>
        <taxon>Pseudomonadati</taxon>
        <taxon>Pseudomonadota</taxon>
        <taxon>Betaproteobacteria</taxon>
        <taxon>Burkholderiales</taxon>
        <taxon>Alcaligenaceae</taxon>
    </lineage>
</organism>
<dbReference type="InterPro" id="IPR000089">
    <property type="entry name" value="Biotin_lipoyl"/>
</dbReference>
<dbReference type="PATRIC" id="fig|1424334.3.peg.1455"/>
<dbReference type="InterPro" id="IPR011053">
    <property type="entry name" value="Single_hybrid_motif"/>
</dbReference>